<keyword evidence="2" id="KW-1185">Reference proteome</keyword>
<organism evidence="1 2">
    <name type="scientific">Aspergillus indologenus CBS 114.80</name>
    <dbReference type="NCBI Taxonomy" id="1450541"/>
    <lineage>
        <taxon>Eukaryota</taxon>
        <taxon>Fungi</taxon>
        <taxon>Dikarya</taxon>
        <taxon>Ascomycota</taxon>
        <taxon>Pezizomycotina</taxon>
        <taxon>Eurotiomycetes</taxon>
        <taxon>Eurotiomycetidae</taxon>
        <taxon>Eurotiales</taxon>
        <taxon>Aspergillaceae</taxon>
        <taxon>Aspergillus</taxon>
        <taxon>Aspergillus subgen. Circumdati</taxon>
    </lineage>
</organism>
<dbReference type="EMBL" id="KZ825519">
    <property type="protein sequence ID" value="PYI30184.1"/>
    <property type="molecule type" value="Genomic_DNA"/>
</dbReference>
<sequence>MGVALLRNGQWMLGAAASSRRKGASFYTHALCSLHLFMMEIATLMYKSVKGATALALAILEDYTGRTGSWSRWWRPLFREMAMAMADFPL</sequence>
<evidence type="ECO:0000313" key="1">
    <source>
        <dbReference type="EMBL" id="PYI30184.1"/>
    </source>
</evidence>
<evidence type="ECO:0000313" key="2">
    <source>
        <dbReference type="Proteomes" id="UP000248817"/>
    </source>
</evidence>
<name>A0A2V5I7K8_9EURO</name>
<gene>
    <name evidence="1" type="ORF">BP00DRAFT_212658</name>
</gene>
<protein>
    <submittedName>
        <fullName evidence="1">Uncharacterized protein</fullName>
    </submittedName>
</protein>
<proteinExistence type="predicted"/>
<accession>A0A2V5I7K8</accession>
<reference evidence="1 2" key="1">
    <citation type="submission" date="2018-02" db="EMBL/GenBank/DDBJ databases">
        <title>The genomes of Aspergillus section Nigri reveals drivers in fungal speciation.</title>
        <authorList>
            <consortium name="DOE Joint Genome Institute"/>
            <person name="Vesth T.C."/>
            <person name="Nybo J."/>
            <person name="Theobald S."/>
            <person name="Brandl J."/>
            <person name="Frisvad J.C."/>
            <person name="Nielsen K.F."/>
            <person name="Lyhne E.K."/>
            <person name="Kogle M.E."/>
            <person name="Kuo A."/>
            <person name="Riley R."/>
            <person name="Clum A."/>
            <person name="Nolan M."/>
            <person name="Lipzen A."/>
            <person name="Salamov A."/>
            <person name="Henrissat B."/>
            <person name="Wiebenga A."/>
            <person name="De vries R.P."/>
            <person name="Grigoriev I.V."/>
            <person name="Mortensen U.H."/>
            <person name="Andersen M.R."/>
            <person name="Baker S.E."/>
        </authorList>
    </citation>
    <scope>NUCLEOTIDE SEQUENCE [LARGE SCALE GENOMIC DNA]</scope>
    <source>
        <strain evidence="1 2">CBS 114.80</strain>
    </source>
</reference>
<dbReference type="AlphaFoldDB" id="A0A2V5I7K8"/>
<dbReference type="Proteomes" id="UP000248817">
    <property type="component" value="Unassembled WGS sequence"/>
</dbReference>